<name>A0ABR3P2D8_9PEZI</name>
<feature type="region of interest" description="Disordered" evidence="4">
    <location>
        <begin position="576"/>
        <end position="615"/>
    </location>
</feature>
<keyword evidence="2" id="KW-0547">Nucleotide-binding</keyword>
<dbReference type="SUPFAM" id="SSF52540">
    <property type="entry name" value="P-loop containing nucleoside triphosphate hydrolases"/>
    <property type="match status" value="1"/>
</dbReference>
<accession>A0ABR3P2D8</accession>
<dbReference type="Proteomes" id="UP001562354">
    <property type="component" value="Unassembled WGS sequence"/>
</dbReference>
<evidence type="ECO:0000313" key="6">
    <source>
        <dbReference type="Proteomes" id="UP001562354"/>
    </source>
</evidence>
<dbReference type="PANTHER" id="PTHR12169:SF2">
    <property type="entry name" value="AFG1P"/>
    <property type="match status" value="1"/>
</dbReference>
<keyword evidence="6" id="KW-1185">Reference proteome</keyword>
<feature type="region of interest" description="Disordered" evidence="4">
    <location>
        <begin position="828"/>
        <end position="872"/>
    </location>
</feature>
<dbReference type="RefSeq" id="XP_069196557.1">
    <property type="nucleotide sequence ID" value="XM_069344140.1"/>
</dbReference>
<dbReference type="EMBL" id="JBFMKM010000016">
    <property type="protein sequence ID" value="KAL1296875.1"/>
    <property type="molecule type" value="Genomic_DNA"/>
</dbReference>
<evidence type="ECO:0000256" key="1">
    <source>
        <dbReference type="ARBA" id="ARBA00010322"/>
    </source>
</evidence>
<protein>
    <recommendedName>
        <fullName evidence="7">AAA+ ATPase domain-containing protein</fullName>
    </recommendedName>
</protein>
<dbReference type="CDD" id="cd00009">
    <property type="entry name" value="AAA"/>
    <property type="match status" value="1"/>
</dbReference>
<comment type="similarity">
    <text evidence="1">Belongs to the AFG1 ATPase family.</text>
</comment>
<dbReference type="InterPro" id="IPR005654">
    <property type="entry name" value="ATPase_AFG1-like"/>
</dbReference>
<dbReference type="InterPro" id="IPR027417">
    <property type="entry name" value="P-loop_NTPase"/>
</dbReference>
<feature type="compositionally biased region" description="Basic and acidic residues" evidence="4">
    <location>
        <begin position="838"/>
        <end position="850"/>
    </location>
</feature>
<dbReference type="PANTHER" id="PTHR12169">
    <property type="entry name" value="ATPASE N2B"/>
    <property type="match status" value="1"/>
</dbReference>
<dbReference type="Pfam" id="PF03969">
    <property type="entry name" value="AFG1_ATPase"/>
    <property type="match status" value="2"/>
</dbReference>
<comment type="caution">
    <text evidence="5">The sequence shown here is derived from an EMBL/GenBank/DDBJ whole genome shotgun (WGS) entry which is preliminary data.</text>
</comment>
<evidence type="ECO:0000313" key="5">
    <source>
        <dbReference type="EMBL" id="KAL1296875.1"/>
    </source>
</evidence>
<evidence type="ECO:0000256" key="2">
    <source>
        <dbReference type="ARBA" id="ARBA00022741"/>
    </source>
</evidence>
<dbReference type="Gene3D" id="3.40.50.300">
    <property type="entry name" value="P-loop containing nucleotide triphosphate hydrolases"/>
    <property type="match status" value="1"/>
</dbReference>
<sequence length="872" mass="96598">MSLPAVGTGVAITNPLVLYRALVATKRITPDPSQHRLAIHLQKLYDRLKDYEPTVEYKHRLNQISKAVGPSSNQEQDVSSSSLGQRGIWQSLLAQKEKRDSLALTRTLTSHEAAMSLDSPKGLMLHGEVGTGKSMLIDLFADCLPNRKKARWHFNTFILETFAKLEELRRDRLRPRIPQSVNTNGSDVDDYSLLWLAREMIQTSPILFLDEFQLPDRAASKIMTNLMTSFFQLGGVLIATSNRMPEELHKAAGITFAPPPSRMDSLAWSFGLGGRAAKGRSDNMFAGQGEFANFLDVLKARCEVWEMQGGRDYRRHEVDSSAPTRDAIDEEDIWHLDEHHDLQSVPVLTAFTPEPETVASIPERVAKPEVLADTPNVPQAPRNYLIRPSSSASSEEIEKYEANAASLASLIPSEWVPSTMRVYGRNVLLSRTNASTQTVSFTFAELCSTTAFGPADYISLASAYHTLILTNVPVLSLLQKNEARRFITLLDALYEARCKLLILDAEAGPDDLFFPTARKNLEGQEDAVYAETFAEAYQDATAPFRPNILASNPDFAEDDNAPVDYSHMRFTAMLAPDALEDDPPNRVRRHSPFARSASTRSDSPTGPIDPDDDLPYLRSLQDRAIHPDNNILISRAMMNGGPDFNKSSAFTGEDEKFAFKRAQSRIWEMCSAKWWARSEEGWHRPLPAHVRRWEGQSSSPSPSPSSVYMADQGTVRTGAGDAFAYHQDVGIGPAANVDEQKDEVLFRHKGGANPLLTRANEEKVLAELAANGAAAGDNKQRPTNKTHKTQSPKTLAQAAASPFRTSTEPPPTFSWTHIWGTMKWGKKAGAWGQGVDGLDARRQEKREREQTSTSSISPPSASRGAKTQGEEK</sequence>
<feature type="compositionally biased region" description="Low complexity" evidence="4">
    <location>
        <begin position="851"/>
        <end position="862"/>
    </location>
</feature>
<gene>
    <name evidence="5" type="ORF">AAFC00_004490</name>
</gene>
<evidence type="ECO:0000256" key="4">
    <source>
        <dbReference type="SAM" id="MobiDB-lite"/>
    </source>
</evidence>
<proteinExistence type="inferred from homology"/>
<keyword evidence="3" id="KW-0067">ATP-binding</keyword>
<evidence type="ECO:0008006" key="7">
    <source>
        <dbReference type="Google" id="ProtNLM"/>
    </source>
</evidence>
<organism evidence="5 6">
    <name type="scientific">Neodothiora populina</name>
    <dbReference type="NCBI Taxonomy" id="2781224"/>
    <lineage>
        <taxon>Eukaryota</taxon>
        <taxon>Fungi</taxon>
        <taxon>Dikarya</taxon>
        <taxon>Ascomycota</taxon>
        <taxon>Pezizomycotina</taxon>
        <taxon>Dothideomycetes</taxon>
        <taxon>Dothideomycetidae</taxon>
        <taxon>Dothideales</taxon>
        <taxon>Dothioraceae</taxon>
        <taxon>Neodothiora</taxon>
    </lineage>
</organism>
<feature type="region of interest" description="Disordered" evidence="4">
    <location>
        <begin position="772"/>
        <end position="814"/>
    </location>
</feature>
<evidence type="ECO:0000256" key="3">
    <source>
        <dbReference type="ARBA" id="ARBA00022840"/>
    </source>
</evidence>
<reference evidence="5 6" key="1">
    <citation type="submission" date="2024-07" db="EMBL/GenBank/DDBJ databases">
        <title>Draft sequence of the Neodothiora populina.</title>
        <authorList>
            <person name="Drown D.D."/>
            <person name="Schuette U.S."/>
            <person name="Buechlein A.B."/>
            <person name="Rusch D.R."/>
            <person name="Winton L.W."/>
            <person name="Adams G.A."/>
        </authorList>
    </citation>
    <scope>NUCLEOTIDE SEQUENCE [LARGE SCALE GENOMIC DNA]</scope>
    <source>
        <strain evidence="5 6">CPC 39397</strain>
    </source>
</reference>
<dbReference type="GeneID" id="95978190"/>